<proteinExistence type="predicted"/>
<dbReference type="EMBL" id="JBJURJ010000023">
    <property type="protein sequence ID" value="MFM9331873.1"/>
    <property type="molecule type" value="Genomic_DNA"/>
</dbReference>
<keyword evidence="1" id="KW-0378">Hydrolase</keyword>
<protein>
    <submittedName>
        <fullName evidence="1">Signal peptidase II</fullName>
        <ecNumber evidence="1">3.4.23.36</ecNumber>
    </submittedName>
</protein>
<evidence type="ECO:0000313" key="2">
    <source>
        <dbReference type="Proteomes" id="UP001631969"/>
    </source>
</evidence>
<gene>
    <name evidence="1" type="primary">lspA</name>
    <name evidence="1" type="ORF">ACI1P1_26615</name>
</gene>
<dbReference type="EC" id="3.4.23.36" evidence="1"/>
<dbReference type="Proteomes" id="UP001631969">
    <property type="component" value="Unassembled WGS sequence"/>
</dbReference>
<reference evidence="1" key="1">
    <citation type="submission" date="2024-12" db="EMBL/GenBank/DDBJ databases">
        <authorList>
            <person name="Wu N."/>
        </authorList>
    </citation>
    <scope>NUCLEOTIDE SEQUENCE</scope>
    <source>
        <strain evidence="1">P15</strain>
    </source>
</reference>
<keyword evidence="2" id="KW-1185">Reference proteome</keyword>
<accession>A0ACC7P494</accession>
<comment type="caution">
    <text evidence="1">The sequence shown here is derived from an EMBL/GenBank/DDBJ whole genome shotgun (WGS) entry which is preliminary data.</text>
</comment>
<sequence>MLYFILAFVVLALDQASKWIIVNKMDLYETRPVIGEFFSITSHRNTGAAFSILEGQRWFFVSITVVILTGLIWYLLRTIRSGKKLLPTALGFLLGGAAGNFIDRALFGEVVDFLQFRFQFEWFGKHVDYTFAIFNLADSAIVLGVALIFLDTLFEWRKEKRALQQKNGEQAS</sequence>
<evidence type="ECO:0000313" key="1">
    <source>
        <dbReference type="EMBL" id="MFM9331873.1"/>
    </source>
</evidence>
<name>A0ACC7P494_9BACL</name>
<organism evidence="1 2">
    <name type="scientific">Paenibacillus mesotrionivorans</name>
    <dbReference type="NCBI Taxonomy" id="3160968"/>
    <lineage>
        <taxon>Bacteria</taxon>
        <taxon>Bacillati</taxon>
        <taxon>Bacillota</taxon>
        <taxon>Bacilli</taxon>
        <taxon>Bacillales</taxon>
        <taxon>Paenibacillaceae</taxon>
        <taxon>Paenibacillus</taxon>
    </lineage>
</organism>